<dbReference type="PANTHER" id="PTHR37530">
    <property type="entry name" value="OUTER MEMBRANE PROTEIN SLP"/>
    <property type="match status" value="1"/>
</dbReference>
<dbReference type="PANTHER" id="PTHR37530:SF1">
    <property type="entry name" value="OUTER MEMBRANE PROTEIN SLP"/>
    <property type="match status" value="1"/>
</dbReference>
<proteinExistence type="predicted"/>
<feature type="chain" id="PRO_5046233500" evidence="1">
    <location>
        <begin position="23"/>
        <end position="170"/>
    </location>
</feature>
<sequence length="170" mass="19063">MKEVPMKFRASAAALLAGALLAGCVTQPAPLRGDYPAITPEDAAAGDRTGASVRWGGRVIEVEPQAARTCFTMLSTRLDASGRPDRGSEATGGRFLACREGFYDPAVFAADREVTFTGRIDGYENRRIGEYDYRFPRVAADVVYLWPEREDVRVIVHQDPYPWHHGWWWW</sequence>
<keyword evidence="3" id="KW-1185">Reference proteome</keyword>
<dbReference type="RefSeq" id="WP_280572103.1">
    <property type="nucleotide sequence ID" value="NZ_JARXRM010000002.1"/>
</dbReference>
<dbReference type="PROSITE" id="PS51257">
    <property type="entry name" value="PROKAR_LIPOPROTEIN"/>
    <property type="match status" value="1"/>
</dbReference>
<keyword evidence="1" id="KW-0732">Signal</keyword>
<dbReference type="Proteomes" id="UP001156940">
    <property type="component" value="Unassembled WGS sequence"/>
</dbReference>
<evidence type="ECO:0000256" key="1">
    <source>
        <dbReference type="SAM" id="SignalP"/>
    </source>
</evidence>
<gene>
    <name evidence="2" type="ORF">QFW77_00140</name>
</gene>
<accession>A0ABT6J3Q3</accession>
<protein>
    <submittedName>
        <fullName evidence="2">Slp family lipoprotein</fullName>
    </submittedName>
</protein>
<keyword evidence="2" id="KW-0449">Lipoprotein</keyword>
<name>A0ABT6J3Q3_9GAMM</name>
<evidence type="ECO:0000313" key="2">
    <source>
        <dbReference type="EMBL" id="MDH5821404.1"/>
    </source>
</evidence>
<dbReference type="EMBL" id="JARXRM010000002">
    <property type="protein sequence ID" value="MDH5821404.1"/>
    <property type="molecule type" value="Genomic_DNA"/>
</dbReference>
<reference evidence="2 3" key="1">
    <citation type="submission" date="2023-04" db="EMBL/GenBank/DDBJ databases">
        <title>Luteimonas endophyticus RD2P54.</title>
        <authorList>
            <person name="Sun J.-Q."/>
        </authorList>
    </citation>
    <scope>NUCLEOTIDE SEQUENCE [LARGE SCALE GENOMIC DNA]</scope>
    <source>
        <strain evidence="2 3">RD2P54</strain>
    </source>
</reference>
<evidence type="ECO:0000313" key="3">
    <source>
        <dbReference type="Proteomes" id="UP001156940"/>
    </source>
</evidence>
<dbReference type="PIRSF" id="PIRSF004982">
    <property type="entry name" value="SlP"/>
    <property type="match status" value="1"/>
</dbReference>
<dbReference type="Pfam" id="PF03843">
    <property type="entry name" value="Slp"/>
    <property type="match status" value="1"/>
</dbReference>
<feature type="signal peptide" evidence="1">
    <location>
        <begin position="1"/>
        <end position="22"/>
    </location>
</feature>
<dbReference type="InterPro" id="IPR004658">
    <property type="entry name" value="OMP_Slp"/>
</dbReference>
<comment type="caution">
    <text evidence="2">The sequence shown here is derived from an EMBL/GenBank/DDBJ whole genome shotgun (WGS) entry which is preliminary data.</text>
</comment>
<organism evidence="2 3">
    <name type="scientific">Luteimonas endophytica</name>
    <dbReference type="NCBI Taxonomy" id="3042023"/>
    <lineage>
        <taxon>Bacteria</taxon>
        <taxon>Pseudomonadati</taxon>
        <taxon>Pseudomonadota</taxon>
        <taxon>Gammaproteobacteria</taxon>
        <taxon>Lysobacterales</taxon>
        <taxon>Lysobacteraceae</taxon>
        <taxon>Luteimonas</taxon>
    </lineage>
</organism>